<dbReference type="EMBL" id="MT142305">
    <property type="protein sequence ID" value="QJA77832.1"/>
    <property type="molecule type" value="Genomic_DNA"/>
</dbReference>
<organism evidence="1">
    <name type="scientific">viral metagenome</name>
    <dbReference type="NCBI Taxonomy" id="1070528"/>
    <lineage>
        <taxon>unclassified sequences</taxon>
        <taxon>metagenomes</taxon>
        <taxon>organismal metagenomes</taxon>
    </lineage>
</organism>
<accession>A0A6M3K7P6</accession>
<evidence type="ECO:0000313" key="1">
    <source>
        <dbReference type="EMBL" id="QJA77832.1"/>
    </source>
</evidence>
<evidence type="ECO:0008006" key="2">
    <source>
        <dbReference type="Google" id="ProtNLM"/>
    </source>
</evidence>
<protein>
    <recommendedName>
        <fullName evidence="2">Portal protein</fullName>
    </recommendedName>
</protein>
<sequence length="666" mass="75477">MPNIIRGNEAFGNTSTFVGKEFEYDYPFELNLDPKGDLHRDIVNRIMKYAQEAAGNISNRYESWNEIDRTLTAYIELDDKEEEVIYNDYRKPVSIVFPNTYAIMETIQAYLVAAFYQDPIFRYEGVGPEDVIGSILMEKVIDLHCNKTKVGLDLHTMFRDSLAYGIGMVSPTWKKDDGWRTVVREQTGLLGLFNQKVKGVEKATLFEGNALENIDPYLALPDPNVSIHKVQDGEFFGWVERTNYSNLLSNEKNDSDYFNVKYVDSVHNKGTSIYGYDKSDRDKKWTGGRQKRYHTEPGAGYGIKGGMATKPCDVVHMYIKLIPKEWKIGTAEYPEKWLFSVAADSVIVRAKPLDLDHNKFPVAIAAPDFDGYSAIPVSRLEMLNGLQRVLDWMFNMHIANVRKTINDVLIYDPYLINSKDINSPEAGKRIRIRRPGWGRPDIAKGAVHQLQIADVTRQHIPDSSWIVQWQQKIGGADDVAMGALRQGGPERLSKAEFQGTQQGQFSRLGRIARVIGLQAMQDIGEMFAAHTQQLMTEEQYVKITGRWQEVLMKEQGISNIKKNRGRISVSPFDILVQYDLKVRDGSVPGGNYSDVWMRMFEVIAKIPELNEKFDIARIFAHIARNNGAKDVNSFIRTRVISDEEASVGEEKGNLVPFDQAAAGGLV</sequence>
<dbReference type="Pfam" id="PF23899">
    <property type="entry name" value="SU10_portal"/>
    <property type="match status" value="1"/>
</dbReference>
<proteinExistence type="predicted"/>
<reference evidence="1" key="1">
    <citation type="submission" date="2020-03" db="EMBL/GenBank/DDBJ databases">
        <title>The deep terrestrial virosphere.</title>
        <authorList>
            <person name="Holmfeldt K."/>
            <person name="Nilsson E."/>
            <person name="Simone D."/>
            <person name="Lopez-Fernandez M."/>
            <person name="Wu X."/>
            <person name="de Brujin I."/>
            <person name="Lundin D."/>
            <person name="Andersson A."/>
            <person name="Bertilsson S."/>
            <person name="Dopson M."/>
        </authorList>
    </citation>
    <scope>NUCLEOTIDE SEQUENCE</scope>
    <source>
        <strain evidence="1">MM415A01206</strain>
    </source>
</reference>
<name>A0A6M3K7P6_9ZZZZ</name>
<dbReference type="AlphaFoldDB" id="A0A6M3K7P6"/>
<dbReference type="InterPro" id="IPR056909">
    <property type="entry name" value="SU10_portal"/>
</dbReference>
<gene>
    <name evidence="1" type="ORF">MM415A01206_0008</name>
</gene>